<dbReference type="InterPro" id="IPR026263">
    <property type="entry name" value="Alkaline_phosphatase_prok"/>
</dbReference>
<dbReference type="SUPFAM" id="SSF53649">
    <property type="entry name" value="Alkaline phosphatase-like"/>
    <property type="match status" value="1"/>
</dbReference>
<dbReference type="Pfam" id="PF01663">
    <property type="entry name" value="Phosphodiest"/>
    <property type="match status" value="1"/>
</dbReference>
<dbReference type="PIRSF" id="PIRSF031924">
    <property type="entry name" value="Pi-irrepressible_AP"/>
    <property type="match status" value="1"/>
</dbReference>
<dbReference type="CDD" id="cd16016">
    <property type="entry name" value="AP-SPAP"/>
    <property type="match status" value="1"/>
</dbReference>
<dbReference type="InterPro" id="IPR002591">
    <property type="entry name" value="Phosphodiest/P_Trfase"/>
</dbReference>
<sequence length="571" mass="63789">MTDQILSSAKIFTKNTNYFRMAVIYFCENSMKKTITAFFLLGSCLAFADVKPPKLVVQLVVDQLRGDLLSKYQKKFGENGFNYLIQHGIDYHNAHHPHANTVTCVGHATIATGSYPAYHGIVNNEWYDRKTKKLVACVEDEQSSILPHGKNSKTLVGRSPKNLIASTLSDEIVLAQTGKAFAVSLKDRSAITLAGHAGKAFWFDRENGGFVSSRHYYSSYPKWVDSWNASYVASDQTWELSYPKSSYAYAQAARFEHRFPGFGQIFPHHLGSPKSDTYLKYLSMTPMADEITTDFAISLLQHEQLGKSPQRTDYLAISFSAVDAIGHQFGPNSLESEDNLLRLDKTLARLLTALDEQVGLENTLIVLTADHGVSDAKVYLASHNIIESPSANPSQIKQVLENGLKKHFHLPAQTLEAISLPYIHLDHQLILDKQLSVSQVSNYLAELLRQQPGIFQAYPLPLASTEHDWLSSKVDKMAFPDRSGDLYVVAPPYQALRDDSDHRVGHGTPWRYDSYVPLLFANPKFTPQRIFRPVETTDIAPTLAAILLIKAPSAAVGKPLEEVNQQFENKT</sequence>
<evidence type="ECO:0000256" key="5">
    <source>
        <dbReference type="PIRSR" id="PIRSR031924-51"/>
    </source>
</evidence>
<gene>
    <name evidence="6" type="ORF">Ljor_1007</name>
</gene>
<dbReference type="STRING" id="456.Ljor_1007"/>
<keyword evidence="3" id="KW-0732">Signal</keyword>
<evidence type="ECO:0000256" key="1">
    <source>
        <dbReference type="ARBA" id="ARBA00022553"/>
    </source>
</evidence>
<dbReference type="Gene3D" id="3.40.720.10">
    <property type="entry name" value="Alkaline Phosphatase, subunit A"/>
    <property type="match status" value="1"/>
</dbReference>
<evidence type="ECO:0000313" key="6">
    <source>
        <dbReference type="EMBL" id="KTD16701.1"/>
    </source>
</evidence>
<evidence type="ECO:0000256" key="2">
    <source>
        <dbReference type="ARBA" id="ARBA00022723"/>
    </source>
</evidence>
<dbReference type="PANTHER" id="PTHR10151:SF120">
    <property type="entry name" value="BIS(5'-ADENOSYL)-TRIPHOSPHATASE"/>
    <property type="match status" value="1"/>
</dbReference>
<dbReference type="PATRIC" id="fig|456.5.peg.1070"/>
<dbReference type="GO" id="GO:0004035">
    <property type="term" value="F:alkaline phosphatase activity"/>
    <property type="evidence" value="ECO:0007669"/>
    <property type="project" value="InterPro"/>
</dbReference>
<accession>A0A0W0VA08</accession>
<comment type="caution">
    <text evidence="6">The sequence shown here is derived from an EMBL/GenBank/DDBJ whole genome shotgun (WGS) entry which is preliminary data.</text>
</comment>
<feature type="binding site" evidence="5">
    <location>
        <position position="124"/>
    </location>
    <ligand>
        <name>substrate</name>
    </ligand>
</feature>
<organism evidence="6 7">
    <name type="scientific">Legionella jordanis</name>
    <dbReference type="NCBI Taxonomy" id="456"/>
    <lineage>
        <taxon>Bacteria</taxon>
        <taxon>Pseudomonadati</taxon>
        <taxon>Pseudomonadota</taxon>
        <taxon>Gammaproteobacteria</taxon>
        <taxon>Legionellales</taxon>
        <taxon>Legionellaceae</taxon>
        <taxon>Legionella</taxon>
    </lineage>
</organism>
<keyword evidence="7" id="KW-1185">Reference proteome</keyword>
<evidence type="ECO:0000256" key="3">
    <source>
        <dbReference type="ARBA" id="ARBA00022729"/>
    </source>
</evidence>
<feature type="binding site" evidence="5">
    <location>
        <begin position="186"/>
        <end position="188"/>
    </location>
    <ligand>
        <name>substrate</name>
    </ligand>
</feature>
<proteinExistence type="predicted"/>
<evidence type="ECO:0000256" key="4">
    <source>
        <dbReference type="PIRSR" id="PIRSR031924-50"/>
    </source>
</evidence>
<dbReference type="Proteomes" id="UP000055035">
    <property type="component" value="Unassembled WGS sequence"/>
</dbReference>
<dbReference type="InterPro" id="IPR017850">
    <property type="entry name" value="Alkaline_phosphatase_core_sf"/>
</dbReference>
<dbReference type="PANTHER" id="PTHR10151">
    <property type="entry name" value="ECTONUCLEOTIDE PYROPHOSPHATASE/PHOSPHODIESTERASE"/>
    <property type="match status" value="1"/>
</dbReference>
<dbReference type="GO" id="GO:0046872">
    <property type="term" value="F:metal ion binding"/>
    <property type="evidence" value="ECO:0007669"/>
    <property type="project" value="UniProtKB-KW"/>
</dbReference>
<dbReference type="AlphaFoldDB" id="A0A0W0VA08"/>
<evidence type="ECO:0000313" key="7">
    <source>
        <dbReference type="Proteomes" id="UP000055035"/>
    </source>
</evidence>
<keyword evidence="2" id="KW-0479">Metal-binding</keyword>
<feature type="active site" description="Phosphothreonine intermediate" evidence="4">
    <location>
        <position position="103"/>
    </location>
</feature>
<keyword evidence="1 4" id="KW-0597">Phosphoprotein</keyword>
<reference evidence="6 7" key="1">
    <citation type="submission" date="2015-11" db="EMBL/GenBank/DDBJ databases">
        <title>Genomic analysis of 38 Legionella species identifies large and diverse effector repertoires.</title>
        <authorList>
            <person name="Burstein D."/>
            <person name="Amaro F."/>
            <person name="Zusman T."/>
            <person name="Lifshitz Z."/>
            <person name="Cohen O."/>
            <person name="Gilbert J.A."/>
            <person name="Pupko T."/>
            <person name="Shuman H.A."/>
            <person name="Segal G."/>
        </authorList>
    </citation>
    <scope>NUCLEOTIDE SEQUENCE [LARGE SCALE GENOMIC DNA]</scope>
    <source>
        <strain evidence="6 7">BL-540</strain>
    </source>
</reference>
<dbReference type="Gene3D" id="3.30.1360.150">
    <property type="match status" value="1"/>
</dbReference>
<name>A0A0W0VA08_9GAMM</name>
<dbReference type="EMBL" id="LNYJ01000011">
    <property type="protein sequence ID" value="KTD16701.1"/>
    <property type="molecule type" value="Genomic_DNA"/>
</dbReference>
<protein>
    <submittedName>
        <fullName evidence="6">Alkaline phosphatase</fullName>
    </submittedName>
</protein>